<protein>
    <submittedName>
        <fullName evidence="1">Uncharacterized protein</fullName>
    </submittedName>
</protein>
<reference evidence="1" key="1">
    <citation type="submission" date="2018-02" db="EMBL/GenBank/DDBJ databases">
        <title>Rhizophora mucronata_Transcriptome.</title>
        <authorList>
            <person name="Meera S.P."/>
            <person name="Sreeshan A."/>
            <person name="Augustine A."/>
        </authorList>
    </citation>
    <scope>NUCLEOTIDE SEQUENCE</scope>
    <source>
        <tissue evidence="1">Leaf</tissue>
    </source>
</reference>
<dbReference type="EMBL" id="GGEC01084250">
    <property type="protein sequence ID" value="MBX64734.1"/>
    <property type="molecule type" value="Transcribed_RNA"/>
</dbReference>
<accession>A0A2P2QCT1</accession>
<proteinExistence type="predicted"/>
<evidence type="ECO:0000313" key="1">
    <source>
        <dbReference type="EMBL" id="MBX64734.1"/>
    </source>
</evidence>
<sequence length="11" mass="1289">MICSCRFTNTL</sequence>
<name>A0A2P2QCT1_RHIMU</name>
<organism evidence="1">
    <name type="scientific">Rhizophora mucronata</name>
    <name type="common">Asiatic mangrove</name>
    <dbReference type="NCBI Taxonomy" id="61149"/>
    <lineage>
        <taxon>Eukaryota</taxon>
        <taxon>Viridiplantae</taxon>
        <taxon>Streptophyta</taxon>
        <taxon>Embryophyta</taxon>
        <taxon>Tracheophyta</taxon>
        <taxon>Spermatophyta</taxon>
        <taxon>Magnoliopsida</taxon>
        <taxon>eudicotyledons</taxon>
        <taxon>Gunneridae</taxon>
        <taxon>Pentapetalae</taxon>
        <taxon>rosids</taxon>
        <taxon>fabids</taxon>
        <taxon>Malpighiales</taxon>
        <taxon>Rhizophoraceae</taxon>
        <taxon>Rhizophora</taxon>
    </lineage>
</organism>